<feature type="signal peptide" evidence="1">
    <location>
        <begin position="1"/>
        <end position="18"/>
    </location>
</feature>
<dbReference type="RefSeq" id="WP_290246986.1">
    <property type="nucleotide sequence ID" value="NZ_JAUFQT010000001.1"/>
</dbReference>
<dbReference type="PROSITE" id="PS51257">
    <property type="entry name" value="PROKAR_LIPOPROTEIN"/>
    <property type="match status" value="1"/>
</dbReference>
<dbReference type="InterPro" id="IPR025245">
    <property type="entry name" value="DUF4197"/>
</dbReference>
<accession>A0ABV5J2K3</accession>
<dbReference type="Pfam" id="PF13852">
    <property type="entry name" value="DUF4197"/>
    <property type="match status" value="1"/>
</dbReference>
<name>A0ABV5J2K3_9BACT</name>
<evidence type="ECO:0000256" key="1">
    <source>
        <dbReference type="SAM" id="SignalP"/>
    </source>
</evidence>
<sequence>MKNLCFLLLSATILGVFGCTSSEVSKFMKGVSEATLTDEDVSEGLKAALIKGISEGAESASKENGFYGNDLIRIGLPEEVQKVENTIRRIGFGSELDKVHLTINRGAENAALEAKPIFINAIKQLTLKDAWDILRGEDDAATQYLRKTTSGQLAQLFEPHIQESLNKVGATRYYGEIVNTYNAFPTTTNKLNPDLKGYVTERAIDGLFKLIAQEEKAIRENPAERTSAILKRVFAAQDQ</sequence>
<reference evidence="2 3" key="1">
    <citation type="submission" date="2024-09" db="EMBL/GenBank/DDBJ databases">
        <authorList>
            <person name="Sun Q."/>
            <person name="Mori K."/>
        </authorList>
    </citation>
    <scope>NUCLEOTIDE SEQUENCE [LARGE SCALE GENOMIC DNA]</scope>
    <source>
        <strain evidence="2 3">CECT 7682</strain>
    </source>
</reference>
<dbReference type="EMBL" id="JBHMEW010000008">
    <property type="protein sequence ID" value="MFB9210742.1"/>
    <property type="molecule type" value="Genomic_DNA"/>
</dbReference>
<keyword evidence="1" id="KW-0732">Signal</keyword>
<protein>
    <submittedName>
        <fullName evidence="2">DUF4197 domain-containing protein</fullName>
    </submittedName>
</protein>
<keyword evidence="3" id="KW-1185">Reference proteome</keyword>
<proteinExistence type="predicted"/>
<feature type="chain" id="PRO_5047419707" evidence="1">
    <location>
        <begin position="19"/>
        <end position="239"/>
    </location>
</feature>
<organism evidence="2 3">
    <name type="scientific">Echinicola jeungdonensis</name>
    <dbReference type="NCBI Taxonomy" id="709343"/>
    <lineage>
        <taxon>Bacteria</taxon>
        <taxon>Pseudomonadati</taxon>
        <taxon>Bacteroidota</taxon>
        <taxon>Cytophagia</taxon>
        <taxon>Cytophagales</taxon>
        <taxon>Cyclobacteriaceae</taxon>
        <taxon>Echinicola</taxon>
    </lineage>
</organism>
<evidence type="ECO:0000313" key="2">
    <source>
        <dbReference type="EMBL" id="MFB9210742.1"/>
    </source>
</evidence>
<gene>
    <name evidence="2" type="ORF">ACFFUR_02925</name>
</gene>
<dbReference type="Proteomes" id="UP001589654">
    <property type="component" value="Unassembled WGS sequence"/>
</dbReference>
<comment type="caution">
    <text evidence="2">The sequence shown here is derived from an EMBL/GenBank/DDBJ whole genome shotgun (WGS) entry which is preliminary data.</text>
</comment>
<evidence type="ECO:0000313" key="3">
    <source>
        <dbReference type="Proteomes" id="UP001589654"/>
    </source>
</evidence>